<proteinExistence type="predicted"/>
<name>A0A9P8ALU5_9AGAR</name>
<dbReference type="Proteomes" id="UP000812287">
    <property type="component" value="Unassembled WGS sequence"/>
</dbReference>
<keyword evidence="2" id="KW-1185">Reference proteome</keyword>
<sequence length="167" mass="18569">MSLKLYQRSILVFCESRCPDRTLSDHRNLHIIPISPYSPSLLPAISSDSCQCLFGVLDQLYGNSMSILAISPRLSSTLRPPRFAAVPSHDHLARSQDALTKFKSDDEDYSCKGGRYSVRFAIYVVLAEVLTFSGNPVSLVDVIIKFDIPARSKDYIPGAQAVRLKSF</sequence>
<dbReference type="AlphaFoldDB" id="A0A9P8ALU5"/>
<reference evidence="1" key="1">
    <citation type="submission" date="2020-11" db="EMBL/GenBank/DDBJ databases">
        <title>Adaptations for nitrogen fixation in a non-lichenized fungal sporocarp promotes dispersal by wood-feeding termites.</title>
        <authorList>
            <consortium name="DOE Joint Genome Institute"/>
            <person name="Koch R.A."/>
            <person name="Yoon G."/>
            <person name="Arayal U."/>
            <person name="Lail K."/>
            <person name="Amirebrahimi M."/>
            <person name="Labutti K."/>
            <person name="Lipzen A."/>
            <person name="Riley R."/>
            <person name="Barry K."/>
            <person name="Henrissat B."/>
            <person name="Grigoriev I.V."/>
            <person name="Herr J.R."/>
            <person name="Aime M.C."/>
        </authorList>
    </citation>
    <scope>NUCLEOTIDE SEQUENCE</scope>
    <source>
        <strain evidence="1">MCA 3950</strain>
    </source>
</reference>
<accession>A0A9P8ALU5</accession>
<gene>
    <name evidence="1" type="ORF">BT62DRAFT_577810</name>
</gene>
<dbReference type="EMBL" id="MU250569">
    <property type="protein sequence ID" value="KAG7440598.1"/>
    <property type="molecule type" value="Genomic_DNA"/>
</dbReference>
<protein>
    <submittedName>
        <fullName evidence="1">Uncharacterized protein</fullName>
    </submittedName>
</protein>
<organism evidence="1 2">
    <name type="scientific">Guyanagaster necrorhizus</name>
    <dbReference type="NCBI Taxonomy" id="856835"/>
    <lineage>
        <taxon>Eukaryota</taxon>
        <taxon>Fungi</taxon>
        <taxon>Dikarya</taxon>
        <taxon>Basidiomycota</taxon>
        <taxon>Agaricomycotina</taxon>
        <taxon>Agaricomycetes</taxon>
        <taxon>Agaricomycetidae</taxon>
        <taxon>Agaricales</taxon>
        <taxon>Marasmiineae</taxon>
        <taxon>Physalacriaceae</taxon>
        <taxon>Guyanagaster</taxon>
    </lineage>
</organism>
<comment type="caution">
    <text evidence="1">The sequence shown here is derived from an EMBL/GenBank/DDBJ whole genome shotgun (WGS) entry which is preliminary data.</text>
</comment>
<dbReference type="RefSeq" id="XP_043034098.1">
    <property type="nucleotide sequence ID" value="XM_043181471.1"/>
</dbReference>
<evidence type="ECO:0000313" key="2">
    <source>
        <dbReference type="Proteomes" id="UP000812287"/>
    </source>
</evidence>
<dbReference type="GeneID" id="66103767"/>
<evidence type="ECO:0000313" key="1">
    <source>
        <dbReference type="EMBL" id="KAG7440598.1"/>
    </source>
</evidence>